<dbReference type="InterPro" id="IPR001697">
    <property type="entry name" value="Pyr_Knase"/>
</dbReference>
<dbReference type="GO" id="GO:0005524">
    <property type="term" value="F:ATP binding"/>
    <property type="evidence" value="ECO:0007669"/>
    <property type="project" value="UniProtKB-KW"/>
</dbReference>
<dbReference type="InterPro" id="IPR040442">
    <property type="entry name" value="Pyrv_kinase-like_dom_sf"/>
</dbReference>
<evidence type="ECO:0000256" key="3">
    <source>
        <dbReference type="ARBA" id="ARBA00008663"/>
    </source>
</evidence>
<evidence type="ECO:0000256" key="2">
    <source>
        <dbReference type="ARBA" id="ARBA00004997"/>
    </source>
</evidence>
<accession>A0AAW0KVS9</accession>
<dbReference type="InterPro" id="IPR015813">
    <property type="entry name" value="Pyrv/PenolPyrv_kinase-like_dom"/>
</dbReference>
<keyword evidence="7" id="KW-0547">Nucleotide-binding</keyword>
<evidence type="ECO:0000256" key="1">
    <source>
        <dbReference type="ARBA" id="ARBA00001958"/>
    </source>
</evidence>
<evidence type="ECO:0000256" key="14">
    <source>
        <dbReference type="RuleBase" id="RU000504"/>
    </source>
</evidence>
<comment type="similarity">
    <text evidence="3 14">Belongs to the pyruvate kinase family.</text>
</comment>
<evidence type="ECO:0000256" key="12">
    <source>
        <dbReference type="ARBA" id="ARBA00023317"/>
    </source>
</evidence>
<dbReference type="Pfam" id="PF02887">
    <property type="entry name" value="PK_C"/>
    <property type="match status" value="1"/>
</dbReference>
<dbReference type="PANTHER" id="PTHR11817">
    <property type="entry name" value="PYRUVATE KINASE"/>
    <property type="match status" value="1"/>
</dbReference>
<comment type="cofactor">
    <cofactor evidence="1">
        <name>K(+)</name>
        <dbReference type="ChEBI" id="CHEBI:29103"/>
    </cofactor>
</comment>
<feature type="domain" description="Pyruvate kinase C-terminal" evidence="16">
    <location>
        <begin position="361"/>
        <end position="481"/>
    </location>
</feature>
<dbReference type="Gene3D" id="3.20.20.60">
    <property type="entry name" value="Phosphoenolpyruvate-binding domains"/>
    <property type="match status" value="1"/>
</dbReference>
<evidence type="ECO:0000313" key="17">
    <source>
        <dbReference type="EMBL" id="KAK7843307.1"/>
    </source>
</evidence>
<keyword evidence="10 14" id="KW-0460">Magnesium</keyword>
<dbReference type="InterPro" id="IPR015806">
    <property type="entry name" value="Pyrv_Knase_insert_dom_sf"/>
</dbReference>
<evidence type="ECO:0000256" key="8">
    <source>
        <dbReference type="ARBA" id="ARBA00022777"/>
    </source>
</evidence>
<comment type="catalytic activity">
    <reaction evidence="13 14">
        <text>pyruvate + ATP = phosphoenolpyruvate + ADP + H(+)</text>
        <dbReference type="Rhea" id="RHEA:18157"/>
        <dbReference type="ChEBI" id="CHEBI:15361"/>
        <dbReference type="ChEBI" id="CHEBI:15378"/>
        <dbReference type="ChEBI" id="CHEBI:30616"/>
        <dbReference type="ChEBI" id="CHEBI:58702"/>
        <dbReference type="ChEBI" id="CHEBI:456216"/>
        <dbReference type="EC" id="2.7.1.40"/>
    </reaction>
</comment>
<dbReference type="GO" id="GO:0000287">
    <property type="term" value="F:magnesium ion binding"/>
    <property type="evidence" value="ECO:0007669"/>
    <property type="project" value="InterPro"/>
</dbReference>
<comment type="pathway">
    <text evidence="2 14">Carbohydrate degradation; glycolysis; pyruvate from D-glyceraldehyde 3-phosphate: step 5/5.</text>
</comment>
<reference evidence="17 18" key="1">
    <citation type="journal article" date="2018" name="Sci. Data">
        <title>The draft genome sequence of cork oak.</title>
        <authorList>
            <person name="Ramos A.M."/>
            <person name="Usie A."/>
            <person name="Barbosa P."/>
            <person name="Barros P.M."/>
            <person name="Capote T."/>
            <person name="Chaves I."/>
            <person name="Simoes F."/>
            <person name="Abreu I."/>
            <person name="Carrasquinho I."/>
            <person name="Faro C."/>
            <person name="Guimaraes J.B."/>
            <person name="Mendonca D."/>
            <person name="Nobrega F."/>
            <person name="Rodrigues L."/>
            <person name="Saibo N.J.M."/>
            <person name="Varela M.C."/>
            <person name="Egas C."/>
            <person name="Matos J."/>
            <person name="Miguel C.M."/>
            <person name="Oliveira M.M."/>
            <person name="Ricardo C.P."/>
            <person name="Goncalves S."/>
        </authorList>
    </citation>
    <scope>NUCLEOTIDE SEQUENCE [LARGE SCALE GENOMIC DNA]</scope>
    <source>
        <strain evidence="18">cv. HL8</strain>
    </source>
</reference>
<dbReference type="GO" id="GO:0030955">
    <property type="term" value="F:potassium ion binding"/>
    <property type="evidence" value="ECO:0007669"/>
    <property type="project" value="InterPro"/>
</dbReference>
<dbReference type="GO" id="GO:0004743">
    <property type="term" value="F:pyruvate kinase activity"/>
    <property type="evidence" value="ECO:0007669"/>
    <property type="project" value="UniProtKB-EC"/>
</dbReference>
<evidence type="ECO:0000256" key="11">
    <source>
        <dbReference type="ARBA" id="ARBA00023152"/>
    </source>
</evidence>
<dbReference type="AlphaFoldDB" id="A0AAW0KVS9"/>
<dbReference type="PRINTS" id="PR01050">
    <property type="entry name" value="PYRUVTKNASE"/>
</dbReference>
<feature type="domain" description="Pyruvate kinase barrel" evidence="15">
    <location>
        <begin position="30"/>
        <end position="336"/>
    </location>
</feature>
<evidence type="ECO:0000256" key="5">
    <source>
        <dbReference type="ARBA" id="ARBA00022679"/>
    </source>
</evidence>
<dbReference type="EMBL" id="PKMF04000206">
    <property type="protein sequence ID" value="KAK7843307.1"/>
    <property type="molecule type" value="Genomic_DNA"/>
</dbReference>
<keyword evidence="5 14" id="KW-0808">Transferase</keyword>
<evidence type="ECO:0000313" key="18">
    <source>
        <dbReference type="Proteomes" id="UP000237347"/>
    </source>
</evidence>
<gene>
    <name evidence="17" type="primary">KPYC_1</name>
    <name evidence="17" type="ORF">CFP56_012709</name>
</gene>
<dbReference type="SUPFAM" id="SSF51621">
    <property type="entry name" value="Phosphoenolpyruvate/pyruvate domain"/>
    <property type="match status" value="1"/>
</dbReference>
<sequence length="493" mass="54032">MHSSHLLLEEPIRMASILEPSKPSFFPAMTKIVGTLGPKSRSLEVISGCLKAGMSVARFDFSWGDPEYHQETLETLKTAVKVTKKLCAVMLDTVGAEMQVVNKSEKAISLQADAFVVLTPHHDQEATSELLPINFDGLSKAVKKGDTIFVGQYLFTGSETTSVWLEVSEVKGEDVVCVCKNSATLAGSLFTLHASQVHIELPTLSDKDKEVISTWGVQNKIDFLSLSYTRHAEDAREFLSKSGDLSQTQIFAKIENVEGLNHFDEILQEADGIILSRGNLGIDLPPEKVFLFQKAALYKCNMAGKPAVLTRVVDSMTDNLRPTRAEATDVANAVLDEKVFNQDLYFKKTVKYVGEPMTHLESIASSAVRAAIKVKASVIICFTSSGRAARLIAKYRPTMPVLSVVIPRLKTNQLKWSFTGAFEARQSLIVRGLFPMLADPRHPAESTNATNESVLKVALDHGKVSGVIKSHDRVVVCQKVGDASVVKIIELED</sequence>
<dbReference type="InterPro" id="IPR011037">
    <property type="entry name" value="Pyrv_Knase-like_insert_dom_sf"/>
</dbReference>
<keyword evidence="9" id="KW-0067">ATP-binding</keyword>
<evidence type="ECO:0000256" key="7">
    <source>
        <dbReference type="ARBA" id="ARBA00022741"/>
    </source>
</evidence>
<organism evidence="17 18">
    <name type="scientific">Quercus suber</name>
    <name type="common">Cork oak</name>
    <dbReference type="NCBI Taxonomy" id="58331"/>
    <lineage>
        <taxon>Eukaryota</taxon>
        <taxon>Viridiplantae</taxon>
        <taxon>Streptophyta</taxon>
        <taxon>Embryophyta</taxon>
        <taxon>Tracheophyta</taxon>
        <taxon>Spermatophyta</taxon>
        <taxon>Magnoliopsida</taxon>
        <taxon>eudicotyledons</taxon>
        <taxon>Gunneridae</taxon>
        <taxon>Pentapetalae</taxon>
        <taxon>rosids</taxon>
        <taxon>fabids</taxon>
        <taxon>Fagales</taxon>
        <taxon>Fagaceae</taxon>
        <taxon>Quercus</taxon>
    </lineage>
</organism>
<evidence type="ECO:0000256" key="9">
    <source>
        <dbReference type="ARBA" id="ARBA00022840"/>
    </source>
</evidence>
<dbReference type="SUPFAM" id="SSF50800">
    <property type="entry name" value="PK beta-barrel domain-like"/>
    <property type="match status" value="1"/>
</dbReference>
<dbReference type="EC" id="2.7.1.40" evidence="4 14"/>
<dbReference type="InterPro" id="IPR015793">
    <property type="entry name" value="Pyrv_Knase_brl"/>
</dbReference>
<dbReference type="Pfam" id="PF00224">
    <property type="entry name" value="PK"/>
    <property type="match status" value="1"/>
</dbReference>
<dbReference type="GO" id="GO:0016301">
    <property type="term" value="F:kinase activity"/>
    <property type="evidence" value="ECO:0007669"/>
    <property type="project" value="UniProtKB-KW"/>
</dbReference>
<proteinExistence type="inferred from homology"/>
<keyword evidence="11 14" id="KW-0324">Glycolysis</keyword>
<evidence type="ECO:0000259" key="16">
    <source>
        <dbReference type="Pfam" id="PF02887"/>
    </source>
</evidence>
<dbReference type="FunFam" id="2.40.33.10:FF:000004">
    <property type="entry name" value="Pyruvate kinase"/>
    <property type="match status" value="1"/>
</dbReference>
<dbReference type="FunFam" id="3.40.1380.20:FF:000006">
    <property type="entry name" value="Pyruvate kinase"/>
    <property type="match status" value="1"/>
</dbReference>
<dbReference type="SUPFAM" id="SSF52935">
    <property type="entry name" value="PK C-terminal domain-like"/>
    <property type="match status" value="1"/>
</dbReference>
<evidence type="ECO:0000259" key="15">
    <source>
        <dbReference type="Pfam" id="PF00224"/>
    </source>
</evidence>
<dbReference type="Gene3D" id="3.40.1380.20">
    <property type="entry name" value="Pyruvate kinase, C-terminal domain"/>
    <property type="match status" value="1"/>
</dbReference>
<dbReference type="InterPro" id="IPR036918">
    <property type="entry name" value="Pyrv_Knase_C_sf"/>
</dbReference>
<dbReference type="InterPro" id="IPR015795">
    <property type="entry name" value="Pyrv_Knase_C"/>
</dbReference>
<dbReference type="Gene3D" id="2.40.33.10">
    <property type="entry name" value="PK beta-barrel domain-like"/>
    <property type="match status" value="1"/>
</dbReference>
<keyword evidence="12 17" id="KW-0670">Pyruvate</keyword>
<protein>
    <recommendedName>
        <fullName evidence="4 14">Pyruvate kinase</fullName>
        <ecNumber evidence="4 14">2.7.1.40</ecNumber>
    </recommendedName>
</protein>
<evidence type="ECO:0000256" key="4">
    <source>
        <dbReference type="ARBA" id="ARBA00012142"/>
    </source>
</evidence>
<keyword evidence="6" id="KW-0479">Metal-binding</keyword>
<keyword evidence="18" id="KW-1185">Reference proteome</keyword>
<dbReference type="Proteomes" id="UP000237347">
    <property type="component" value="Unassembled WGS sequence"/>
</dbReference>
<evidence type="ECO:0000256" key="6">
    <source>
        <dbReference type="ARBA" id="ARBA00022723"/>
    </source>
</evidence>
<evidence type="ECO:0000256" key="13">
    <source>
        <dbReference type="ARBA" id="ARBA00048152"/>
    </source>
</evidence>
<name>A0AAW0KVS9_QUESU</name>
<keyword evidence="8 14" id="KW-0418">Kinase</keyword>
<evidence type="ECO:0000256" key="10">
    <source>
        <dbReference type="ARBA" id="ARBA00022842"/>
    </source>
</evidence>
<comment type="caution">
    <text evidence="17">The sequence shown here is derived from an EMBL/GenBank/DDBJ whole genome shotgun (WGS) entry which is preliminary data.</text>
</comment>